<sequence>MWESPKPFIHQLRLYKSSSEVSLMKASCKVASDAIATTMKSSFPGITEHQLFARVDYECRVRGAEYLAYPPVVAGGDRANIIHYISNNQMVQPGEMVLMDAGMTHCILTGCTVLLC</sequence>
<dbReference type="InterPro" id="IPR052433">
    <property type="entry name" value="X-Pro_dipept-like"/>
</dbReference>
<evidence type="ECO:0000256" key="5">
    <source>
        <dbReference type="ARBA" id="ARBA00023211"/>
    </source>
</evidence>
<comment type="caution">
    <text evidence="7">The sequence shown here is derived from an EMBL/GenBank/DDBJ whole genome shotgun (WGS) entry which is preliminary data.</text>
</comment>
<dbReference type="PANTHER" id="PTHR43226:SF4">
    <property type="entry name" value="XAA-PRO AMINOPEPTIDASE 3"/>
    <property type="match status" value="1"/>
</dbReference>
<accession>A0ABQ9GY38</accession>
<comment type="cofactor">
    <cofactor evidence="1">
        <name>Mn(2+)</name>
        <dbReference type="ChEBI" id="CHEBI:29035"/>
    </cofactor>
</comment>
<evidence type="ECO:0000313" key="8">
    <source>
        <dbReference type="Proteomes" id="UP001159363"/>
    </source>
</evidence>
<keyword evidence="5" id="KW-0464">Manganese</keyword>
<keyword evidence="8" id="KW-1185">Reference proteome</keyword>
<dbReference type="Pfam" id="PF00557">
    <property type="entry name" value="Peptidase_M24"/>
    <property type="match status" value="1"/>
</dbReference>
<dbReference type="Gene3D" id="3.90.230.10">
    <property type="entry name" value="Creatinase/methionine aminopeptidase superfamily"/>
    <property type="match status" value="1"/>
</dbReference>
<dbReference type="Proteomes" id="UP001159363">
    <property type="component" value="Chromosome 7"/>
</dbReference>
<keyword evidence="4" id="KW-0378">Hydrolase</keyword>
<organism evidence="7 8">
    <name type="scientific">Dryococelus australis</name>
    <dbReference type="NCBI Taxonomy" id="614101"/>
    <lineage>
        <taxon>Eukaryota</taxon>
        <taxon>Metazoa</taxon>
        <taxon>Ecdysozoa</taxon>
        <taxon>Arthropoda</taxon>
        <taxon>Hexapoda</taxon>
        <taxon>Insecta</taxon>
        <taxon>Pterygota</taxon>
        <taxon>Neoptera</taxon>
        <taxon>Polyneoptera</taxon>
        <taxon>Phasmatodea</taxon>
        <taxon>Verophasmatodea</taxon>
        <taxon>Anareolatae</taxon>
        <taxon>Phasmatidae</taxon>
        <taxon>Eurycanthinae</taxon>
        <taxon>Dryococelus</taxon>
    </lineage>
</organism>
<evidence type="ECO:0000256" key="1">
    <source>
        <dbReference type="ARBA" id="ARBA00001936"/>
    </source>
</evidence>
<evidence type="ECO:0000313" key="7">
    <source>
        <dbReference type="EMBL" id="KAJ8876935.1"/>
    </source>
</evidence>
<dbReference type="PANTHER" id="PTHR43226">
    <property type="entry name" value="XAA-PRO AMINOPEPTIDASE 3"/>
    <property type="match status" value="1"/>
</dbReference>
<evidence type="ECO:0000256" key="4">
    <source>
        <dbReference type="ARBA" id="ARBA00022801"/>
    </source>
</evidence>
<dbReference type="EMBL" id="JARBHB010000008">
    <property type="protein sequence ID" value="KAJ8876935.1"/>
    <property type="molecule type" value="Genomic_DNA"/>
</dbReference>
<keyword evidence="3" id="KW-0479">Metal-binding</keyword>
<gene>
    <name evidence="7" type="ORF">PR048_021385</name>
</gene>
<evidence type="ECO:0000256" key="3">
    <source>
        <dbReference type="ARBA" id="ARBA00022723"/>
    </source>
</evidence>
<dbReference type="InterPro" id="IPR000994">
    <property type="entry name" value="Pept_M24"/>
</dbReference>
<dbReference type="InterPro" id="IPR036005">
    <property type="entry name" value="Creatinase/aminopeptidase-like"/>
</dbReference>
<name>A0ABQ9GY38_9NEOP</name>
<protein>
    <recommendedName>
        <fullName evidence="6">Peptidase M24 domain-containing protein</fullName>
    </recommendedName>
</protein>
<evidence type="ECO:0000259" key="6">
    <source>
        <dbReference type="Pfam" id="PF00557"/>
    </source>
</evidence>
<comment type="similarity">
    <text evidence="2">Belongs to the peptidase M24B family.</text>
</comment>
<evidence type="ECO:0000256" key="2">
    <source>
        <dbReference type="ARBA" id="ARBA00008766"/>
    </source>
</evidence>
<dbReference type="SUPFAM" id="SSF55920">
    <property type="entry name" value="Creatinase/aminopeptidase"/>
    <property type="match status" value="1"/>
</dbReference>
<proteinExistence type="inferred from homology"/>
<reference evidence="7 8" key="1">
    <citation type="submission" date="2023-02" db="EMBL/GenBank/DDBJ databases">
        <title>LHISI_Scaffold_Assembly.</title>
        <authorList>
            <person name="Stuart O.P."/>
            <person name="Cleave R."/>
            <person name="Magrath M.J.L."/>
            <person name="Mikheyev A.S."/>
        </authorList>
    </citation>
    <scope>NUCLEOTIDE SEQUENCE [LARGE SCALE GENOMIC DNA]</scope>
    <source>
        <strain evidence="7">Daus_M_001</strain>
        <tissue evidence="7">Leg muscle</tissue>
    </source>
</reference>
<feature type="domain" description="Peptidase M24" evidence="6">
    <location>
        <begin position="23"/>
        <end position="105"/>
    </location>
</feature>